<dbReference type="Proteomes" id="UP000070188">
    <property type="component" value="Unassembled WGS sequence"/>
</dbReference>
<dbReference type="PATRIC" id="fig|1469144.10.peg.4251"/>
<evidence type="ECO:0000313" key="1">
    <source>
        <dbReference type="EMBL" id="KWX02918.1"/>
    </source>
</evidence>
<dbReference type="InterPro" id="IPR010148">
    <property type="entry name" value="CRISPR-assoc_prot_CT1975"/>
</dbReference>
<reference evidence="2" key="1">
    <citation type="submission" date="2015-04" db="EMBL/GenBank/DDBJ databases">
        <title>Physiological reanalysis, assessment of diazotrophy, and genome sequences of multiple isolates of Streptomyces thermoautotrophicus.</title>
        <authorList>
            <person name="MacKellar D.C."/>
            <person name="Lieber L."/>
            <person name="Norman J."/>
            <person name="Bolger A."/>
            <person name="Tobin C."/>
            <person name="Murray J.W."/>
            <person name="Chang R."/>
            <person name="Ford T."/>
            <person name="Nguyen P.Q."/>
            <person name="Woodward J."/>
            <person name="Permingeat H."/>
            <person name="Joshi N.S."/>
            <person name="Silver P.A."/>
            <person name="Usadel B."/>
            <person name="Rutherford A.W."/>
            <person name="Friesen M."/>
            <person name="Prell J."/>
        </authorList>
    </citation>
    <scope>NUCLEOTIDE SEQUENCE [LARGE SCALE GENOMIC DNA]</scope>
    <source>
        <strain evidence="2">H1</strain>
    </source>
</reference>
<accession>A0A132MYE8</accession>
<evidence type="ECO:0000313" key="2">
    <source>
        <dbReference type="Proteomes" id="UP000070188"/>
    </source>
</evidence>
<keyword evidence="2" id="KW-1185">Reference proteome</keyword>
<dbReference type="Pfam" id="PF09344">
    <property type="entry name" value="Cas_CT1975"/>
    <property type="match status" value="1"/>
</dbReference>
<dbReference type="RefSeq" id="WP_096059158.1">
    <property type="nucleotide sequence ID" value="NZ_LAXD01000001.1"/>
</dbReference>
<dbReference type="STRING" id="1469144.LI90_3967"/>
<sequence length="388" mass="41885">MTIPRFVDIHLLQTIPYANLNRDDLGSPKSVVYGGVTRTRVSSQCWKRATREALDAQLPDRAVRTRRVVIEVAERLREDGWPDDLADYAARQLLTAAGAQRAKSKKKDGDDDGGLALEENGYTSVLLFLPASALDDLAALARRERAELERTHASGKNGKSPFTQEEVRALLTGRTGTIALFGRMLAELPGGKVDGAVQVAHAFTTHATDTEVDFFTAVDDTLPPEETGSGHMNSAEFSAGVFYRYATVDVVNLIDNLDGDVDIARQLVERFLAAFATAMPTGKRTATAPHTLPDLAYIAVRADRPVSLAAAFERPVRAGWDAGGWAEPSRRQLADYANVLHQMWGTGGLVQHAYVSVDPKPLDGLGDKTGSFPALVTAAVDAVFTGRG</sequence>
<dbReference type="AlphaFoldDB" id="A0A132MYE8"/>
<proteinExistence type="predicted"/>
<organism evidence="1 2">
    <name type="scientific">Carbonactinospora thermoautotrophica</name>
    <dbReference type="NCBI Taxonomy" id="1469144"/>
    <lineage>
        <taxon>Bacteria</taxon>
        <taxon>Bacillati</taxon>
        <taxon>Actinomycetota</taxon>
        <taxon>Actinomycetes</taxon>
        <taxon>Kitasatosporales</taxon>
        <taxon>Carbonactinosporaceae</taxon>
        <taxon>Carbonactinospora</taxon>
    </lineage>
</organism>
<dbReference type="NCBIfam" id="TIGR01869">
    <property type="entry name" value="casC_Cse4"/>
    <property type="match status" value="1"/>
</dbReference>
<dbReference type="OrthoDB" id="5291250at2"/>
<name>A0A132MYE8_9ACTN</name>
<dbReference type="EMBL" id="LAXD01000001">
    <property type="protein sequence ID" value="KWX02918.1"/>
    <property type="molecule type" value="Genomic_DNA"/>
</dbReference>
<comment type="caution">
    <text evidence="1">The sequence shown here is derived from an EMBL/GenBank/DDBJ whole genome shotgun (WGS) entry which is preliminary data.</text>
</comment>
<gene>
    <name evidence="1" type="ORF">LI90_3967</name>
</gene>
<protein>
    <submittedName>
        <fullName evidence="1">CRISPR-associated protein</fullName>
    </submittedName>
</protein>